<evidence type="ECO:0000313" key="1">
    <source>
        <dbReference type="EMBL" id="PIL46093.1"/>
    </source>
</evidence>
<comment type="caution">
    <text evidence="1">The sequence shown here is derived from an EMBL/GenBank/DDBJ whole genome shotgun (WGS) entry which is preliminary data.</text>
</comment>
<sequence>MHSSLDDNANAQLIARTLDVCNGVALCLDLVQMSDVDRATCAQPVLSVCDSSYLMLLATASVKMLADSAAGEIESMNSRAQKGGAA</sequence>
<proteinExistence type="predicted"/>
<reference evidence="1 2" key="1">
    <citation type="submission" date="2017-10" db="EMBL/GenBank/DDBJ databases">
        <title>Massilia psychrophilum sp. nov., a novel purple-pigmented bacterium isolated from Tianshan glacier, Xinjiang Municipality, China.</title>
        <authorList>
            <person name="Wang H."/>
        </authorList>
    </citation>
    <scope>NUCLEOTIDE SEQUENCE [LARGE SCALE GENOMIC DNA]</scope>
    <source>
        <strain evidence="1 2">JCM 30074</strain>
    </source>
</reference>
<name>A0A2G8TJ82_9BURK</name>
<dbReference type="Proteomes" id="UP000230390">
    <property type="component" value="Unassembled WGS sequence"/>
</dbReference>
<gene>
    <name evidence="1" type="ORF">CR105_03100</name>
</gene>
<evidence type="ECO:0000313" key="2">
    <source>
        <dbReference type="Proteomes" id="UP000230390"/>
    </source>
</evidence>
<keyword evidence="2" id="KW-1185">Reference proteome</keyword>
<organism evidence="1 2">
    <name type="scientific">Massilia eurypsychrophila</name>
    <dbReference type="NCBI Taxonomy" id="1485217"/>
    <lineage>
        <taxon>Bacteria</taxon>
        <taxon>Pseudomonadati</taxon>
        <taxon>Pseudomonadota</taxon>
        <taxon>Betaproteobacteria</taxon>
        <taxon>Burkholderiales</taxon>
        <taxon>Oxalobacteraceae</taxon>
        <taxon>Telluria group</taxon>
        <taxon>Massilia</taxon>
    </lineage>
</organism>
<accession>A0A2G8TJ82</accession>
<dbReference type="EMBL" id="PDOC01000002">
    <property type="protein sequence ID" value="PIL46093.1"/>
    <property type="molecule type" value="Genomic_DNA"/>
</dbReference>
<dbReference type="AlphaFoldDB" id="A0A2G8TJ82"/>
<protein>
    <submittedName>
        <fullName evidence="1">Uncharacterized protein</fullName>
    </submittedName>
</protein>